<feature type="domain" description="ODAD1 central coiled coil region" evidence="4">
    <location>
        <begin position="219"/>
        <end position="325"/>
    </location>
</feature>
<feature type="compositionally biased region" description="Basic residues" evidence="3">
    <location>
        <begin position="720"/>
        <end position="735"/>
    </location>
</feature>
<dbReference type="PANTHER" id="PTHR21694:SF18">
    <property type="entry name" value="COILED-COIL DOMAIN-CONTAINING PROTEIN 63"/>
    <property type="match status" value="1"/>
</dbReference>
<feature type="coiled-coil region" evidence="2">
    <location>
        <begin position="430"/>
        <end position="490"/>
    </location>
</feature>
<evidence type="ECO:0000313" key="6">
    <source>
        <dbReference type="Proteomes" id="UP000002640"/>
    </source>
</evidence>
<feature type="compositionally biased region" description="Basic and acidic residues" evidence="3">
    <location>
        <begin position="705"/>
        <end position="714"/>
    </location>
</feature>
<dbReference type="KEGG" id="psoj:PHYSODRAFT_529785"/>
<reference evidence="5 6" key="1">
    <citation type="journal article" date="2006" name="Science">
        <title>Phytophthora genome sequences uncover evolutionary origins and mechanisms of pathogenesis.</title>
        <authorList>
            <person name="Tyler B.M."/>
            <person name="Tripathy S."/>
            <person name="Zhang X."/>
            <person name="Dehal P."/>
            <person name="Jiang R.H."/>
            <person name="Aerts A."/>
            <person name="Arredondo F.D."/>
            <person name="Baxter L."/>
            <person name="Bensasson D."/>
            <person name="Beynon J.L."/>
            <person name="Chapman J."/>
            <person name="Damasceno C.M."/>
            <person name="Dorrance A.E."/>
            <person name="Dou D."/>
            <person name="Dickerman A.W."/>
            <person name="Dubchak I.L."/>
            <person name="Garbelotto M."/>
            <person name="Gijzen M."/>
            <person name="Gordon S.G."/>
            <person name="Govers F."/>
            <person name="Grunwald N.J."/>
            <person name="Huang W."/>
            <person name="Ivors K.L."/>
            <person name="Jones R.W."/>
            <person name="Kamoun S."/>
            <person name="Krampis K."/>
            <person name="Lamour K.H."/>
            <person name="Lee M.K."/>
            <person name="McDonald W.H."/>
            <person name="Medina M."/>
            <person name="Meijer H.J."/>
            <person name="Nordberg E.K."/>
            <person name="Maclean D.J."/>
            <person name="Ospina-Giraldo M.D."/>
            <person name="Morris P.F."/>
            <person name="Phuntumart V."/>
            <person name="Putnam N.H."/>
            <person name="Rash S."/>
            <person name="Rose J.K."/>
            <person name="Sakihama Y."/>
            <person name="Salamov A.A."/>
            <person name="Savidor A."/>
            <person name="Scheuring C.F."/>
            <person name="Smith B.M."/>
            <person name="Sobral B.W."/>
            <person name="Terry A."/>
            <person name="Torto-Alalibo T.A."/>
            <person name="Win J."/>
            <person name="Xu Z."/>
            <person name="Zhang H."/>
            <person name="Grigoriev I.V."/>
            <person name="Rokhsar D.S."/>
            <person name="Boore J.L."/>
        </authorList>
    </citation>
    <scope>NUCLEOTIDE SEQUENCE [LARGE SCALE GENOMIC DNA]</scope>
    <source>
        <strain evidence="5 6">P6497</strain>
    </source>
</reference>
<organism evidence="5 6">
    <name type="scientific">Phytophthora sojae (strain P6497)</name>
    <name type="common">Soybean stem and root rot agent</name>
    <name type="synonym">Phytophthora megasperma f. sp. glycines</name>
    <dbReference type="NCBI Taxonomy" id="1094619"/>
    <lineage>
        <taxon>Eukaryota</taxon>
        <taxon>Sar</taxon>
        <taxon>Stramenopiles</taxon>
        <taxon>Oomycota</taxon>
        <taxon>Peronosporomycetes</taxon>
        <taxon>Peronosporales</taxon>
        <taxon>Peronosporaceae</taxon>
        <taxon>Phytophthora</taxon>
    </lineage>
</organism>
<dbReference type="GeneID" id="20661413"/>
<keyword evidence="1 2" id="KW-0175">Coiled coil</keyword>
<dbReference type="Pfam" id="PF21773">
    <property type="entry name" value="ODAD1_CC"/>
    <property type="match status" value="2"/>
</dbReference>
<dbReference type="AlphaFoldDB" id="G5ACH5"/>
<feature type="region of interest" description="Disordered" evidence="3">
    <location>
        <begin position="559"/>
        <end position="607"/>
    </location>
</feature>
<evidence type="ECO:0000256" key="2">
    <source>
        <dbReference type="SAM" id="Coils"/>
    </source>
</evidence>
<proteinExistence type="predicted"/>
<gene>
    <name evidence="5" type="ORF">PHYSODRAFT_529785</name>
</gene>
<name>G5ACH5_PHYSP</name>
<protein>
    <recommendedName>
        <fullName evidence="4">ODAD1 central coiled coil region domain-containing protein</fullName>
    </recommendedName>
</protein>
<dbReference type="RefSeq" id="XP_009537813.1">
    <property type="nucleotide sequence ID" value="XM_009539518.1"/>
</dbReference>
<feature type="domain" description="ODAD1 central coiled coil region" evidence="4">
    <location>
        <begin position="388"/>
        <end position="512"/>
    </location>
</feature>
<feature type="coiled-coil region" evidence="2">
    <location>
        <begin position="233"/>
        <end position="309"/>
    </location>
</feature>
<evidence type="ECO:0000256" key="3">
    <source>
        <dbReference type="SAM" id="MobiDB-lite"/>
    </source>
</evidence>
<evidence type="ECO:0000313" key="5">
    <source>
        <dbReference type="EMBL" id="EGZ07049.1"/>
    </source>
</evidence>
<keyword evidence="6" id="KW-1185">Reference proteome</keyword>
<dbReference type="InParanoid" id="G5ACH5"/>
<sequence>MSGDLRPETDGDASADAVSRLLGTNTTLGIIAGLTLAATTHHHSDEADTPVAPTTPIVETAGRSRRKSLIGVLGAGTTSFAASSPAKKPPGSHPAVFSVQAPRETIERLQNQNKLLKQELSIEARAAREMLGQEKRTRVEQLRSTLAVFARKLAKTQRQVERTEQVMARKTQELAALRLALQPIPAHEVAAAIAGEGEAGTPGKPLAVAAAAAAASGKLRMAENRLELALVRKNEVDSANKRLLARVEAARRDRTIFDGIYKKLEREASVSKSRHEQAKADLARATQARDALAREVAQLQDAAEREQFEYEHQFQELKHSIAHWRHETGVRMAASELQSSGVSELLGGLDASSEQNKAKGGAGTLTRVTALSSWKIGVDRALTSVPDSLVAKYDEAFAAIRERTGLQDASALAHDLLARDAANFQRFKRVEELSREEVALQTQVAALTSQIEAFKAREGIASRASQKQQCRRVEAALRETQQACDELDAEIEDRDAVLGRIKASVHSVHNTLAHAASGAASGGGTTGNSTVLSQGITDANVIEYLQAIEMYTTELLQSKANSESNESSPAKARLPQAQASENGTSPLPVGHGPPTLPSDPRQKLHVHVPSFGGVDGIIELPAQVLPQGGSSVNKQQQQQRRRLSSRDSLSQRQFASALATANAAQPSICEETAASTKRAGNDKRSAQHSDASGGAGGEEDEEDERALTYDELKRFAAKNTKSKRRGTNTSSKMHH</sequence>
<dbReference type="InterPro" id="IPR051876">
    <property type="entry name" value="ODA-DC/CCD"/>
</dbReference>
<evidence type="ECO:0000256" key="1">
    <source>
        <dbReference type="ARBA" id="ARBA00023054"/>
    </source>
</evidence>
<dbReference type="InterPro" id="IPR049258">
    <property type="entry name" value="ODAD1_CC"/>
</dbReference>
<dbReference type="Proteomes" id="UP000002640">
    <property type="component" value="Unassembled WGS sequence"/>
</dbReference>
<dbReference type="OMA" id="ANFQRFK"/>
<accession>G5ACH5</accession>
<dbReference type="PANTHER" id="PTHR21694">
    <property type="entry name" value="COILED-COIL DOMAIN-CONTAINING PROTEIN 63"/>
    <property type="match status" value="1"/>
</dbReference>
<feature type="region of interest" description="Disordered" evidence="3">
    <location>
        <begin position="628"/>
        <end position="735"/>
    </location>
</feature>
<dbReference type="EMBL" id="JH159163">
    <property type="protein sequence ID" value="EGZ07049.1"/>
    <property type="molecule type" value="Genomic_DNA"/>
</dbReference>
<dbReference type="SMR" id="G5ACH5"/>
<evidence type="ECO:0000259" key="4">
    <source>
        <dbReference type="Pfam" id="PF21773"/>
    </source>
</evidence>
<feature type="coiled-coil region" evidence="2">
    <location>
        <begin position="99"/>
        <end position="180"/>
    </location>
</feature>
<dbReference type="STRING" id="1094619.G5ACH5"/>
<feature type="compositionally biased region" description="Polar residues" evidence="3">
    <location>
        <begin position="559"/>
        <end position="568"/>
    </location>
</feature>
<feature type="region of interest" description="Disordered" evidence="3">
    <location>
        <begin position="43"/>
        <end position="63"/>
    </location>
</feature>